<evidence type="ECO:0000313" key="1">
    <source>
        <dbReference type="EMBL" id="CAB4156370.1"/>
    </source>
</evidence>
<sequence length="197" mass="21584">MQPVNKAGQEVKQFSVPGMVRDLIVDYLHALKESAPTVWAMSVDKASRQLVTVYSREQAGELAEFIVGVREWASLAGVFADSARKSNSLRHSLRIANELAEYAGVELKQPVKAKRADGTATRDELPTEAVVGLEVGTEIMVVRHVTRYGLDLIEKFPAKVKGVAANGDYWLTSLTDGTCRACRPTEVVVTNNKKVKV</sequence>
<organism evidence="1">
    <name type="scientific">uncultured Caudovirales phage</name>
    <dbReference type="NCBI Taxonomy" id="2100421"/>
    <lineage>
        <taxon>Viruses</taxon>
        <taxon>Duplodnaviria</taxon>
        <taxon>Heunggongvirae</taxon>
        <taxon>Uroviricota</taxon>
        <taxon>Caudoviricetes</taxon>
        <taxon>Peduoviridae</taxon>
        <taxon>Maltschvirus</taxon>
        <taxon>Maltschvirus maltsch</taxon>
    </lineage>
</organism>
<gene>
    <name evidence="1" type="ORF">UFOVP665_60</name>
</gene>
<proteinExistence type="predicted"/>
<dbReference type="EMBL" id="LR796640">
    <property type="protein sequence ID" value="CAB4156370.1"/>
    <property type="molecule type" value="Genomic_DNA"/>
</dbReference>
<name>A0A6J5N9N8_9CAUD</name>
<reference evidence="1" key="1">
    <citation type="submission" date="2020-04" db="EMBL/GenBank/DDBJ databases">
        <authorList>
            <person name="Chiriac C."/>
            <person name="Salcher M."/>
            <person name="Ghai R."/>
            <person name="Kavagutti S V."/>
        </authorList>
    </citation>
    <scope>NUCLEOTIDE SEQUENCE</scope>
</reference>
<accession>A0A6J5N9N8</accession>
<protein>
    <submittedName>
        <fullName evidence="1">Uncharacterized protein</fullName>
    </submittedName>
</protein>